<feature type="compositionally biased region" description="Basic residues" evidence="1">
    <location>
        <begin position="338"/>
        <end position="353"/>
    </location>
</feature>
<feature type="compositionally biased region" description="Basic and acidic residues" evidence="1">
    <location>
        <begin position="77"/>
        <end position="86"/>
    </location>
</feature>
<evidence type="ECO:0000313" key="2">
    <source>
        <dbReference type="Proteomes" id="UP000887563"/>
    </source>
</evidence>
<sequence length="361" mass="39826">MKTTTSAAVHLDHLRQQSTPKPPPPIQQIHSTVTTAIKVEEYSYSAEHLSDDIDDTQRDITAEEDEPAENEPAEGVDSCRELHVTARETISNEDNVLLGDEEDEELPADETQREEEEKEVDTAVTYIDGEEGEVDVDMNALMAAELDNYPNMDHCASDCDTATVYSEGEEEQPRMYIVGETKPTSRSDKACVVHSNSSNQNTLSDKWIYKLDGTSMCVRTCQELSVNEIVNNNGGQKECCKGRECYTPNQPTSATSRHSIRLNGGFGGPKAHQTPRINPPQLPKALYPSKRCVWGAEGPPNAPKQPTTATKRHCIRLNGGFGGPKGPQTPPNQPITATKRHSKRKGGRRPPKSKAKDSKYI</sequence>
<protein>
    <submittedName>
        <fullName evidence="3">Candidate secreted effector</fullName>
    </submittedName>
</protein>
<proteinExistence type="predicted"/>
<organism evidence="2 3">
    <name type="scientific">Meloidogyne incognita</name>
    <name type="common">Southern root-knot nematode worm</name>
    <name type="synonym">Oxyuris incognita</name>
    <dbReference type="NCBI Taxonomy" id="6306"/>
    <lineage>
        <taxon>Eukaryota</taxon>
        <taxon>Metazoa</taxon>
        <taxon>Ecdysozoa</taxon>
        <taxon>Nematoda</taxon>
        <taxon>Chromadorea</taxon>
        <taxon>Rhabditida</taxon>
        <taxon>Tylenchina</taxon>
        <taxon>Tylenchomorpha</taxon>
        <taxon>Tylenchoidea</taxon>
        <taxon>Meloidogynidae</taxon>
        <taxon>Meloidogyninae</taxon>
        <taxon>Meloidogyne</taxon>
        <taxon>Meloidogyne incognita group</taxon>
    </lineage>
</organism>
<evidence type="ECO:0000313" key="3">
    <source>
        <dbReference type="WBParaSite" id="Minc3s00914g18820"/>
    </source>
</evidence>
<feature type="region of interest" description="Disordered" evidence="1">
    <location>
        <begin position="46"/>
        <end position="120"/>
    </location>
</feature>
<evidence type="ECO:0000256" key="1">
    <source>
        <dbReference type="SAM" id="MobiDB-lite"/>
    </source>
</evidence>
<feature type="compositionally biased region" description="Acidic residues" evidence="1">
    <location>
        <begin position="62"/>
        <end position="74"/>
    </location>
</feature>
<feature type="region of interest" description="Disordered" evidence="1">
    <location>
        <begin position="314"/>
        <end position="361"/>
    </location>
</feature>
<name>A0A914LXI8_MELIC</name>
<feature type="compositionally biased region" description="Acidic residues" evidence="1">
    <location>
        <begin position="99"/>
        <end position="119"/>
    </location>
</feature>
<reference evidence="3" key="1">
    <citation type="submission" date="2022-11" db="UniProtKB">
        <authorList>
            <consortium name="WormBaseParasite"/>
        </authorList>
    </citation>
    <scope>IDENTIFICATION</scope>
</reference>
<keyword evidence="2" id="KW-1185">Reference proteome</keyword>
<accession>A0A914LXI8</accession>
<dbReference type="Proteomes" id="UP000887563">
    <property type="component" value="Unplaced"/>
</dbReference>
<dbReference type="WBParaSite" id="Minc3s00914g18820">
    <property type="protein sequence ID" value="Minc3s00914g18820"/>
    <property type="gene ID" value="Minc3s00914g18820"/>
</dbReference>
<dbReference type="AlphaFoldDB" id="A0A914LXI8"/>
<feature type="region of interest" description="Disordered" evidence="1">
    <location>
        <begin position="1"/>
        <end position="27"/>
    </location>
</feature>
<feature type="compositionally biased region" description="Basic and acidic residues" evidence="1">
    <location>
        <begin position="48"/>
        <end position="61"/>
    </location>
</feature>